<evidence type="ECO:0000259" key="4">
    <source>
        <dbReference type="PROSITE" id="PS50893"/>
    </source>
</evidence>
<dbReference type="GO" id="GO:0005524">
    <property type="term" value="F:ATP binding"/>
    <property type="evidence" value="ECO:0007669"/>
    <property type="project" value="UniProtKB-KW"/>
</dbReference>
<feature type="domain" description="ABC transporter" evidence="4">
    <location>
        <begin position="7"/>
        <end position="221"/>
    </location>
</feature>
<dbReference type="Pfam" id="PF00005">
    <property type="entry name" value="ABC_tran"/>
    <property type="match status" value="1"/>
</dbReference>
<evidence type="ECO:0000256" key="3">
    <source>
        <dbReference type="ARBA" id="ARBA00022840"/>
    </source>
</evidence>
<gene>
    <name evidence="5" type="ORF">AU381_06745</name>
</gene>
<dbReference type="PROSITE" id="PS50893">
    <property type="entry name" value="ABC_TRANSPORTER_2"/>
    <property type="match status" value="1"/>
</dbReference>
<organism evidence="5 6">
    <name type="scientific">Sinorhizobium glycinis</name>
    <dbReference type="NCBI Taxonomy" id="1472378"/>
    <lineage>
        <taxon>Bacteria</taxon>
        <taxon>Pseudomonadati</taxon>
        <taxon>Pseudomonadota</taxon>
        <taxon>Alphaproteobacteria</taxon>
        <taxon>Hyphomicrobiales</taxon>
        <taxon>Rhizobiaceae</taxon>
        <taxon>Sinorhizobium/Ensifer group</taxon>
        <taxon>Sinorhizobium</taxon>
    </lineage>
</organism>
<keyword evidence="1" id="KW-0813">Transport</keyword>
<dbReference type="Gene3D" id="3.40.50.300">
    <property type="entry name" value="P-loop containing nucleotide triphosphate hydrolases"/>
    <property type="match status" value="1"/>
</dbReference>
<dbReference type="OrthoDB" id="9802264at2"/>
<reference evidence="5 6" key="1">
    <citation type="journal article" date="2016" name="Int. J. Syst. Evol. Microbiol.">
        <title>Ensifer glycinis sp. nov., an novel rhizobial species associated with Glycine spp.</title>
        <authorList>
            <person name="Yan H."/>
            <person name="Yan J."/>
            <person name="Sui X.H."/>
            <person name="Wang E.T."/>
            <person name="Chen W.X."/>
            <person name="Zhang X.X."/>
            <person name="Chen W.F."/>
        </authorList>
    </citation>
    <scope>NUCLEOTIDE SEQUENCE [LARGE SCALE GENOMIC DNA]</scope>
    <source>
        <strain evidence="5 6">CCBAU 23380</strain>
    </source>
</reference>
<dbReference type="STRING" id="1472378.AU381_06745"/>
<proteinExistence type="predicted"/>
<dbReference type="PANTHER" id="PTHR42781:SF4">
    <property type="entry name" value="SPERMIDINE_PUTRESCINE IMPORT ATP-BINDING PROTEIN POTA"/>
    <property type="match status" value="1"/>
</dbReference>
<dbReference type="Proteomes" id="UP000094025">
    <property type="component" value="Unassembled WGS sequence"/>
</dbReference>
<dbReference type="PANTHER" id="PTHR42781">
    <property type="entry name" value="SPERMIDINE/PUTRESCINE IMPORT ATP-BINDING PROTEIN POTA"/>
    <property type="match status" value="1"/>
</dbReference>
<dbReference type="AlphaFoldDB" id="A0A178XUA3"/>
<name>A0A178XUA3_9HYPH</name>
<evidence type="ECO:0000256" key="1">
    <source>
        <dbReference type="ARBA" id="ARBA00022448"/>
    </source>
</evidence>
<dbReference type="EMBL" id="LPUX01000060">
    <property type="protein sequence ID" value="OAP38811.1"/>
    <property type="molecule type" value="Genomic_DNA"/>
</dbReference>
<dbReference type="InterPro" id="IPR003439">
    <property type="entry name" value="ABC_transporter-like_ATP-bd"/>
</dbReference>
<dbReference type="InterPro" id="IPR050093">
    <property type="entry name" value="ABC_SmlMolc_Importer"/>
</dbReference>
<evidence type="ECO:0000313" key="5">
    <source>
        <dbReference type="EMBL" id="OAP38811.1"/>
    </source>
</evidence>
<keyword evidence="2" id="KW-0547">Nucleotide-binding</keyword>
<evidence type="ECO:0000313" key="6">
    <source>
        <dbReference type="Proteomes" id="UP000094025"/>
    </source>
</evidence>
<dbReference type="GO" id="GO:0016887">
    <property type="term" value="F:ATP hydrolysis activity"/>
    <property type="evidence" value="ECO:0007669"/>
    <property type="project" value="InterPro"/>
</dbReference>
<dbReference type="InterPro" id="IPR027417">
    <property type="entry name" value="P-loop_NTPase"/>
</dbReference>
<dbReference type="RefSeq" id="WP_064242297.1">
    <property type="nucleotide sequence ID" value="NZ_LPUX01000060.1"/>
</dbReference>
<accession>A0A178XUA3</accession>
<keyword evidence="3 5" id="KW-0067">ATP-binding</keyword>
<comment type="caution">
    <text evidence="5">The sequence shown here is derived from an EMBL/GenBank/DDBJ whole genome shotgun (WGS) entry which is preliminary data.</text>
</comment>
<keyword evidence="6" id="KW-1185">Reference proteome</keyword>
<sequence>MLDIAETRPLTLADVTIRLAGRTLLAVSATVMPGEVLTIMGPSGSGKSALLAFAGGFLDPAFDASGRLLIGKGDLTVVPANRRHAGILFQDPLLFPHLSVGGNIVFAIPPAVRGREARRALAERALDEVGLAGFFDRDPETLSGGQKARVALQRVLVSAPHFLLLDEPFSKLDAALRQQMRELVFSRAKAAGLPALLVTHDSADAEAAGGRVIEIGGEEKP</sequence>
<protein>
    <submittedName>
        <fullName evidence="5">ABC transporter ATP-binding protein</fullName>
    </submittedName>
</protein>
<evidence type="ECO:0000256" key="2">
    <source>
        <dbReference type="ARBA" id="ARBA00022741"/>
    </source>
</evidence>
<dbReference type="InterPro" id="IPR003593">
    <property type="entry name" value="AAA+_ATPase"/>
</dbReference>
<dbReference type="SUPFAM" id="SSF52540">
    <property type="entry name" value="P-loop containing nucleoside triphosphate hydrolases"/>
    <property type="match status" value="1"/>
</dbReference>
<dbReference type="SMART" id="SM00382">
    <property type="entry name" value="AAA"/>
    <property type="match status" value="1"/>
</dbReference>